<dbReference type="RefSeq" id="WP_058883982.1">
    <property type="nucleotide sequence ID" value="NZ_JAJHTG010000001.1"/>
</dbReference>
<dbReference type="EC" id="1.5.1.2" evidence="4 5"/>
<evidence type="ECO:0000256" key="3">
    <source>
        <dbReference type="ARBA" id="ARBA00023002"/>
    </source>
</evidence>
<dbReference type="Gene3D" id="3.40.50.720">
    <property type="entry name" value="NAD(P)-binding Rossmann-like Domain"/>
    <property type="match status" value="1"/>
</dbReference>
<evidence type="ECO:0000313" key="10">
    <source>
        <dbReference type="Proteomes" id="UP000490060"/>
    </source>
</evidence>
<organism evidence="9 10">
    <name type="scientific">Tenacibaculum finnmarkense genomovar ulcerans</name>
    <dbReference type="NCBI Taxonomy" id="2781388"/>
    <lineage>
        <taxon>Bacteria</taxon>
        <taxon>Pseudomonadati</taxon>
        <taxon>Bacteroidota</taxon>
        <taxon>Flavobacteriia</taxon>
        <taxon>Flavobacteriales</taxon>
        <taxon>Flavobacteriaceae</taxon>
        <taxon>Tenacibaculum</taxon>
        <taxon>Tenacibaculum finnmarkense</taxon>
    </lineage>
</organism>
<evidence type="ECO:0000259" key="8">
    <source>
        <dbReference type="Pfam" id="PF14748"/>
    </source>
</evidence>
<dbReference type="InterPro" id="IPR000304">
    <property type="entry name" value="Pyrroline-COOH_reductase"/>
</dbReference>
<dbReference type="GO" id="GO:0005737">
    <property type="term" value="C:cytoplasm"/>
    <property type="evidence" value="ECO:0007669"/>
    <property type="project" value="UniProtKB-SubCell"/>
</dbReference>
<dbReference type="PIRSF" id="PIRSF000193">
    <property type="entry name" value="Pyrrol-5-carb_rd"/>
    <property type="match status" value="1"/>
</dbReference>
<dbReference type="AlphaFoldDB" id="A0A2I2M680"/>
<dbReference type="PANTHER" id="PTHR11645:SF0">
    <property type="entry name" value="PYRROLINE-5-CARBOXYLATE REDUCTASE 3"/>
    <property type="match status" value="1"/>
</dbReference>
<evidence type="ECO:0000256" key="1">
    <source>
        <dbReference type="ARBA" id="ARBA00005525"/>
    </source>
</evidence>
<evidence type="ECO:0000256" key="6">
    <source>
        <dbReference type="PIRSR" id="PIRSR000193-1"/>
    </source>
</evidence>
<keyword evidence="2 4" id="KW-0521">NADP</keyword>
<dbReference type="InterPro" id="IPR008927">
    <property type="entry name" value="6-PGluconate_DH-like_C_sf"/>
</dbReference>
<dbReference type="GO" id="GO:0004735">
    <property type="term" value="F:pyrroline-5-carboxylate reductase activity"/>
    <property type="evidence" value="ECO:0007669"/>
    <property type="project" value="UniProtKB-UniRule"/>
</dbReference>
<comment type="pathway">
    <text evidence="4">Amino-acid biosynthesis; L-proline biosynthesis; L-proline from L-glutamate 5-semialdehyde: step 1/1.</text>
</comment>
<comment type="catalytic activity">
    <reaction evidence="4">
        <text>L-proline + NADP(+) = (S)-1-pyrroline-5-carboxylate + NADPH + 2 H(+)</text>
        <dbReference type="Rhea" id="RHEA:14109"/>
        <dbReference type="ChEBI" id="CHEBI:15378"/>
        <dbReference type="ChEBI" id="CHEBI:17388"/>
        <dbReference type="ChEBI" id="CHEBI:57783"/>
        <dbReference type="ChEBI" id="CHEBI:58349"/>
        <dbReference type="ChEBI" id="CHEBI:60039"/>
        <dbReference type="EC" id="1.5.1.2"/>
    </reaction>
</comment>
<evidence type="ECO:0000313" key="9">
    <source>
        <dbReference type="EMBL" id="SOU88056.1"/>
    </source>
</evidence>
<evidence type="ECO:0000256" key="5">
    <source>
        <dbReference type="NCBIfam" id="TIGR00112"/>
    </source>
</evidence>
<dbReference type="Proteomes" id="UP000490060">
    <property type="component" value="Unassembled WGS sequence"/>
</dbReference>
<dbReference type="Gene3D" id="1.10.3730.10">
    <property type="entry name" value="ProC C-terminal domain-like"/>
    <property type="match status" value="1"/>
</dbReference>
<dbReference type="SUPFAM" id="SSF48179">
    <property type="entry name" value="6-phosphogluconate dehydrogenase C-terminal domain-like"/>
    <property type="match status" value="1"/>
</dbReference>
<dbReference type="UniPathway" id="UPA00098">
    <property type="reaction ID" value="UER00361"/>
</dbReference>
<feature type="domain" description="Pyrroline-5-carboxylate reductase dimerisation" evidence="8">
    <location>
        <begin position="158"/>
        <end position="259"/>
    </location>
</feature>
<gene>
    <name evidence="4 9" type="primary">proC</name>
    <name evidence="9" type="ORF">TNO010_150003</name>
</gene>
<accession>A0A2I2M680</accession>
<comment type="function">
    <text evidence="4">Catalyzes the reduction of 1-pyrroline-5-carboxylate (PCA) to L-proline.</text>
</comment>
<comment type="similarity">
    <text evidence="1 4">Belongs to the pyrroline-5-carboxylate reductase family.</text>
</comment>
<sequence length="261" mass="27785">MDKIAIIGAGKLGCAIADGLLESGLSPTDLSLSRRNTAALKKYADIGTLVTTVNNDAIKNAAIIILCVKPQKTKEVIAQLTPQLTKQIIISTVTGISLAALKTMLNKELPLFRAMPNTAAAIKQSMTCISTIDSNQTQQKQVKTIFKNLGETVFIDDDLMASATVLAASGIAFALRYLRASMQGGIEIGFNSELSQKIAAQTLKGAAELILQRQNHPESEIDKVTTPQGITITGLSKMEQEGFSSAIIQGIIASKNKIDNL</sequence>
<proteinExistence type="inferred from homology"/>
<dbReference type="EMBL" id="OENE01000007">
    <property type="protein sequence ID" value="SOU88056.1"/>
    <property type="molecule type" value="Genomic_DNA"/>
</dbReference>
<dbReference type="InterPro" id="IPR029036">
    <property type="entry name" value="P5CR_dimer"/>
</dbReference>
<feature type="binding site" evidence="6">
    <location>
        <position position="54"/>
    </location>
    <ligand>
        <name>NADPH</name>
        <dbReference type="ChEBI" id="CHEBI:57783"/>
    </ligand>
</feature>
<comment type="catalytic activity">
    <reaction evidence="4">
        <text>L-proline + NAD(+) = (S)-1-pyrroline-5-carboxylate + NADH + 2 H(+)</text>
        <dbReference type="Rhea" id="RHEA:14105"/>
        <dbReference type="ChEBI" id="CHEBI:15378"/>
        <dbReference type="ChEBI" id="CHEBI:17388"/>
        <dbReference type="ChEBI" id="CHEBI:57540"/>
        <dbReference type="ChEBI" id="CHEBI:57945"/>
        <dbReference type="ChEBI" id="CHEBI:60039"/>
        <dbReference type="EC" id="1.5.1.2"/>
    </reaction>
</comment>
<dbReference type="Pfam" id="PF03807">
    <property type="entry name" value="F420_oxidored"/>
    <property type="match status" value="1"/>
</dbReference>
<keyword evidence="3 4" id="KW-0560">Oxidoreductase</keyword>
<keyword evidence="4" id="KW-0963">Cytoplasm</keyword>
<feature type="binding site" evidence="6">
    <location>
        <begin position="7"/>
        <end position="12"/>
    </location>
    <ligand>
        <name>NADP(+)</name>
        <dbReference type="ChEBI" id="CHEBI:58349"/>
    </ligand>
</feature>
<evidence type="ECO:0000256" key="4">
    <source>
        <dbReference type="HAMAP-Rule" id="MF_01925"/>
    </source>
</evidence>
<dbReference type="Pfam" id="PF14748">
    <property type="entry name" value="P5CR_dimer"/>
    <property type="match status" value="1"/>
</dbReference>
<dbReference type="InterPro" id="IPR036291">
    <property type="entry name" value="NAD(P)-bd_dom_sf"/>
</dbReference>
<protein>
    <recommendedName>
        <fullName evidence="4 5">Pyrroline-5-carboxylate reductase</fullName>
        <shortName evidence="4">P5C reductase</shortName>
        <shortName evidence="4">P5CR</shortName>
        <ecNumber evidence="4 5">1.5.1.2</ecNumber>
    </recommendedName>
    <alternativeName>
        <fullName evidence="4">PCA reductase</fullName>
    </alternativeName>
</protein>
<reference evidence="9 10" key="1">
    <citation type="submission" date="2017-11" db="EMBL/GenBank/DDBJ databases">
        <authorList>
            <person name="Duchaud E."/>
        </authorList>
    </citation>
    <scope>NUCLEOTIDE SEQUENCE [LARGE SCALE GENOMIC DNA]</scope>
    <source>
        <strain evidence="9 10">TNO010</strain>
    </source>
</reference>
<dbReference type="HAMAP" id="MF_01925">
    <property type="entry name" value="P5C_reductase"/>
    <property type="match status" value="1"/>
</dbReference>
<feature type="domain" description="Pyrroline-5-carboxylate reductase catalytic N-terminal" evidence="7">
    <location>
        <begin position="3"/>
        <end position="94"/>
    </location>
</feature>
<dbReference type="NCBIfam" id="TIGR00112">
    <property type="entry name" value="proC"/>
    <property type="match status" value="1"/>
</dbReference>
<dbReference type="GO" id="GO:0055129">
    <property type="term" value="P:L-proline biosynthetic process"/>
    <property type="evidence" value="ECO:0007669"/>
    <property type="project" value="UniProtKB-UniRule"/>
</dbReference>
<dbReference type="PANTHER" id="PTHR11645">
    <property type="entry name" value="PYRROLINE-5-CARBOXYLATE REDUCTASE"/>
    <property type="match status" value="1"/>
</dbReference>
<keyword evidence="4" id="KW-0641">Proline biosynthesis</keyword>
<keyword evidence="4" id="KW-0028">Amino-acid biosynthesis</keyword>
<evidence type="ECO:0000259" key="7">
    <source>
        <dbReference type="Pfam" id="PF03807"/>
    </source>
</evidence>
<dbReference type="GeneID" id="86818207"/>
<evidence type="ECO:0000256" key="2">
    <source>
        <dbReference type="ARBA" id="ARBA00022857"/>
    </source>
</evidence>
<comment type="subcellular location">
    <subcellularLocation>
        <location evidence="4">Cytoplasm</location>
    </subcellularLocation>
</comment>
<dbReference type="SUPFAM" id="SSF51735">
    <property type="entry name" value="NAD(P)-binding Rossmann-fold domains"/>
    <property type="match status" value="1"/>
</dbReference>
<dbReference type="InterPro" id="IPR028939">
    <property type="entry name" value="P5C_Rdtase_cat_N"/>
</dbReference>
<name>A0A2I2M680_9FLAO</name>